<name>A0A4R6J8L1_9ACTN</name>
<keyword evidence="2 4" id="KW-0238">DNA-binding</keyword>
<sequence>MICRGTVSQVTDSQTGTSSRARIATAKRQRLMASAARVVHRQGAERTTIADIARDADVPVGNVYYYFKSKDELVAAALIEHTRALYELTAVLERRPDPRDRLKGLVRTWAGESETAARYGCPTGTLAVELDKRAEGGLDVEAGKVIRLLLDWVEAQFRALGRPDPAGDAITLVSTYQGMSLLANALRDPAVMTGEAARLTAWLDSLEP</sequence>
<evidence type="ECO:0000256" key="3">
    <source>
        <dbReference type="ARBA" id="ARBA00023163"/>
    </source>
</evidence>
<protein>
    <submittedName>
        <fullName evidence="6">TetR family transcriptional regulator</fullName>
    </submittedName>
</protein>
<evidence type="ECO:0000256" key="2">
    <source>
        <dbReference type="ARBA" id="ARBA00023125"/>
    </source>
</evidence>
<dbReference type="PROSITE" id="PS50977">
    <property type="entry name" value="HTH_TETR_2"/>
    <property type="match status" value="1"/>
</dbReference>
<keyword evidence="3" id="KW-0804">Transcription</keyword>
<dbReference type="SUPFAM" id="SSF48498">
    <property type="entry name" value="Tetracyclin repressor-like, C-terminal domain"/>
    <property type="match status" value="1"/>
</dbReference>
<dbReference type="AlphaFoldDB" id="A0A4R6J8L1"/>
<dbReference type="PRINTS" id="PR00455">
    <property type="entry name" value="HTHTETR"/>
</dbReference>
<evidence type="ECO:0000313" key="6">
    <source>
        <dbReference type="EMBL" id="TDO30736.1"/>
    </source>
</evidence>
<dbReference type="InterPro" id="IPR036271">
    <property type="entry name" value="Tet_transcr_reg_TetR-rel_C_sf"/>
</dbReference>
<evidence type="ECO:0000256" key="4">
    <source>
        <dbReference type="PROSITE-ProRule" id="PRU00335"/>
    </source>
</evidence>
<gene>
    <name evidence="6" type="ORF">EV643_13561</name>
</gene>
<dbReference type="EMBL" id="SNWQ01000035">
    <property type="protein sequence ID" value="TDO30736.1"/>
    <property type="molecule type" value="Genomic_DNA"/>
</dbReference>
<dbReference type="Pfam" id="PF00440">
    <property type="entry name" value="TetR_N"/>
    <property type="match status" value="1"/>
</dbReference>
<organism evidence="6 7">
    <name type="scientific">Kribbella caucasensis</name>
    <dbReference type="NCBI Taxonomy" id="2512215"/>
    <lineage>
        <taxon>Bacteria</taxon>
        <taxon>Bacillati</taxon>
        <taxon>Actinomycetota</taxon>
        <taxon>Actinomycetes</taxon>
        <taxon>Propionibacteriales</taxon>
        <taxon>Kribbellaceae</taxon>
        <taxon>Kribbella</taxon>
    </lineage>
</organism>
<dbReference type="InterPro" id="IPR001647">
    <property type="entry name" value="HTH_TetR"/>
</dbReference>
<evidence type="ECO:0000256" key="1">
    <source>
        <dbReference type="ARBA" id="ARBA00023015"/>
    </source>
</evidence>
<comment type="caution">
    <text evidence="6">The sequence shown here is derived from an EMBL/GenBank/DDBJ whole genome shotgun (WGS) entry which is preliminary data.</text>
</comment>
<keyword evidence="1" id="KW-0805">Transcription regulation</keyword>
<keyword evidence="7" id="KW-1185">Reference proteome</keyword>
<dbReference type="GO" id="GO:0003677">
    <property type="term" value="F:DNA binding"/>
    <property type="evidence" value="ECO:0007669"/>
    <property type="project" value="UniProtKB-UniRule"/>
</dbReference>
<feature type="DNA-binding region" description="H-T-H motif" evidence="4">
    <location>
        <begin position="48"/>
        <end position="67"/>
    </location>
</feature>
<dbReference type="InterPro" id="IPR009057">
    <property type="entry name" value="Homeodomain-like_sf"/>
</dbReference>
<evidence type="ECO:0000259" key="5">
    <source>
        <dbReference type="PROSITE" id="PS50977"/>
    </source>
</evidence>
<dbReference type="Proteomes" id="UP000295388">
    <property type="component" value="Unassembled WGS sequence"/>
</dbReference>
<dbReference type="SUPFAM" id="SSF46689">
    <property type="entry name" value="Homeodomain-like"/>
    <property type="match status" value="1"/>
</dbReference>
<evidence type="ECO:0000313" key="7">
    <source>
        <dbReference type="Proteomes" id="UP000295388"/>
    </source>
</evidence>
<dbReference type="Gene3D" id="1.10.357.10">
    <property type="entry name" value="Tetracycline Repressor, domain 2"/>
    <property type="match status" value="1"/>
</dbReference>
<proteinExistence type="predicted"/>
<dbReference type="PANTHER" id="PTHR47506">
    <property type="entry name" value="TRANSCRIPTIONAL REGULATORY PROTEIN"/>
    <property type="match status" value="1"/>
</dbReference>
<feature type="domain" description="HTH tetR-type" evidence="5">
    <location>
        <begin position="25"/>
        <end position="85"/>
    </location>
</feature>
<reference evidence="6 7" key="1">
    <citation type="submission" date="2019-03" db="EMBL/GenBank/DDBJ databases">
        <title>Genomic Encyclopedia of Type Strains, Phase III (KMG-III): the genomes of soil and plant-associated and newly described type strains.</title>
        <authorList>
            <person name="Whitman W."/>
        </authorList>
    </citation>
    <scope>NUCLEOTIDE SEQUENCE [LARGE SCALE GENOMIC DNA]</scope>
    <source>
        <strain evidence="6 7">VKM Ac-2527</strain>
    </source>
</reference>
<dbReference type="PANTHER" id="PTHR47506:SF1">
    <property type="entry name" value="HTH-TYPE TRANSCRIPTIONAL REGULATOR YJDC"/>
    <property type="match status" value="1"/>
</dbReference>
<accession>A0A4R6J8L1</accession>